<feature type="transmembrane region" description="Helical" evidence="6">
    <location>
        <begin position="37"/>
        <end position="61"/>
    </location>
</feature>
<organism evidence="7 8">
    <name type="scientific">Phaeospirillum tilakii</name>
    <dbReference type="NCBI Taxonomy" id="741673"/>
    <lineage>
        <taxon>Bacteria</taxon>
        <taxon>Pseudomonadati</taxon>
        <taxon>Pseudomonadota</taxon>
        <taxon>Alphaproteobacteria</taxon>
        <taxon>Rhodospirillales</taxon>
        <taxon>Rhodospirillaceae</taxon>
        <taxon>Phaeospirillum</taxon>
    </lineage>
</organism>
<dbReference type="InterPro" id="IPR001727">
    <property type="entry name" value="GDT1-like"/>
</dbReference>
<feature type="transmembrane region" description="Helical" evidence="6">
    <location>
        <begin position="133"/>
        <end position="154"/>
    </location>
</feature>
<evidence type="ECO:0000256" key="4">
    <source>
        <dbReference type="ARBA" id="ARBA00022989"/>
    </source>
</evidence>
<evidence type="ECO:0000256" key="2">
    <source>
        <dbReference type="ARBA" id="ARBA00009190"/>
    </source>
</evidence>
<dbReference type="RefSeq" id="WP_377314635.1">
    <property type="nucleotide sequence ID" value="NZ_JBHUIY010000004.1"/>
</dbReference>
<accession>A0ABW5CA45</accession>
<evidence type="ECO:0000256" key="5">
    <source>
        <dbReference type="ARBA" id="ARBA00023136"/>
    </source>
</evidence>
<comment type="caution">
    <text evidence="7">The sequence shown here is derived from an EMBL/GenBank/DDBJ whole genome shotgun (WGS) entry which is preliminary data.</text>
</comment>
<evidence type="ECO:0000313" key="8">
    <source>
        <dbReference type="Proteomes" id="UP001597296"/>
    </source>
</evidence>
<gene>
    <name evidence="7" type="ORF">ACFSNB_03750</name>
</gene>
<dbReference type="Pfam" id="PF01169">
    <property type="entry name" value="GDT1"/>
    <property type="match status" value="2"/>
</dbReference>
<comment type="subcellular location">
    <subcellularLocation>
        <location evidence="1 6">Membrane</location>
        <topology evidence="1 6">Multi-pass membrane protein</topology>
    </subcellularLocation>
</comment>
<protein>
    <recommendedName>
        <fullName evidence="6">GDT1 family protein</fullName>
    </recommendedName>
</protein>
<dbReference type="Proteomes" id="UP001597296">
    <property type="component" value="Unassembled WGS sequence"/>
</dbReference>
<keyword evidence="8" id="KW-1185">Reference proteome</keyword>
<sequence length="192" mass="19793">MDSLFVSAGVVAVAEIGDKTQLLTLALAARYRRVAPILLGILLATLANHGLAAWLGAAVAGWIGPDLLRWIVGGSFLAMAAWCLVPDAADEGAAESRPGWGPFLATLVSFFLVEIGDKTQIATIALAARFHDVILVTCGTTLGILLVNLPAVLLGDVAAQKLPMRLIRAAAAASFAVLGGLTLWQGAALMPG</sequence>
<keyword evidence="3 6" id="KW-0812">Transmembrane</keyword>
<keyword evidence="4 6" id="KW-1133">Transmembrane helix</keyword>
<evidence type="ECO:0000313" key="7">
    <source>
        <dbReference type="EMBL" id="MFD2232913.1"/>
    </source>
</evidence>
<name>A0ABW5CA45_9PROT</name>
<dbReference type="PANTHER" id="PTHR12608">
    <property type="entry name" value="TRANSMEMBRANE PROTEIN HTP-1 RELATED"/>
    <property type="match status" value="1"/>
</dbReference>
<evidence type="ECO:0000256" key="6">
    <source>
        <dbReference type="RuleBase" id="RU365102"/>
    </source>
</evidence>
<evidence type="ECO:0000256" key="1">
    <source>
        <dbReference type="ARBA" id="ARBA00004141"/>
    </source>
</evidence>
<comment type="similarity">
    <text evidence="2 6">Belongs to the GDT1 family.</text>
</comment>
<proteinExistence type="inferred from homology"/>
<evidence type="ECO:0000256" key="3">
    <source>
        <dbReference type="ARBA" id="ARBA00022692"/>
    </source>
</evidence>
<reference evidence="8" key="1">
    <citation type="journal article" date="2019" name="Int. J. Syst. Evol. Microbiol.">
        <title>The Global Catalogue of Microorganisms (GCM) 10K type strain sequencing project: providing services to taxonomists for standard genome sequencing and annotation.</title>
        <authorList>
            <consortium name="The Broad Institute Genomics Platform"/>
            <consortium name="The Broad Institute Genome Sequencing Center for Infectious Disease"/>
            <person name="Wu L."/>
            <person name="Ma J."/>
        </authorList>
    </citation>
    <scope>NUCLEOTIDE SEQUENCE [LARGE SCALE GENOMIC DNA]</scope>
    <source>
        <strain evidence="8">KCTC 15012</strain>
    </source>
</reference>
<keyword evidence="5 6" id="KW-0472">Membrane</keyword>
<dbReference type="PANTHER" id="PTHR12608:SF1">
    <property type="entry name" value="TRANSMEMBRANE PROTEIN 165"/>
    <property type="match status" value="1"/>
</dbReference>
<dbReference type="EMBL" id="JBHUIY010000004">
    <property type="protein sequence ID" value="MFD2232913.1"/>
    <property type="molecule type" value="Genomic_DNA"/>
</dbReference>
<feature type="transmembrane region" description="Helical" evidence="6">
    <location>
        <begin position="97"/>
        <end position="113"/>
    </location>
</feature>
<feature type="transmembrane region" description="Helical" evidence="6">
    <location>
        <begin position="166"/>
        <end position="187"/>
    </location>
</feature>
<feature type="transmembrane region" description="Helical" evidence="6">
    <location>
        <begin position="67"/>
        <end position="85"/>
    </location>
</feature>